<comment type="caution">
    <text evidence="1">The sequence shown here is derived from an EMBL/GenBank/DDBJ whole genome shotgun (WGS) entry which is preliminary data.</text>
</comment>
<accession>A0ACC4C1R5</accession>
<evidence type="ECO:0000313" key="1">
    <source>
        <dbReference type="EMBL" id="KAL3584347.1"/>
    </source>
</evidence>
<gene>
    <name evidence="1" type="ORF">D5086_015408</name>
</gene>
<proteinExistence type="predicted"/>
<dbReference type="EMBL" id="RCHU02000007">
    <property type="protein sequence ID" value="KAL3584347.1"/>
    <property type="molecule type" value="Genomic_DNA"/>
</dbReference>
<dbReference type="Proteomes" id="UP000309997">
    <property type="component" value="Unassembled WGS sequence"/>
</dbReference>
<reference evidence="1 2" key="1">
    <citation type="journal article" date="2024" name="Plant Biotechnol. J.">
        <title>Genome and CRISPR/Cas9 system of a widespread forest tree (Populus alba) in the world.</title>
        <authorList>
            <person name="Liu Y.J."/>
            <person name="Jiang P.F."/>
            <person name="Han X.M."/>
            <person name="Li X.Y."/>
            <person name="Wang H.M."/>
            <person name="Wang Y.J."/>
            <person name="Wang X.X."/>
            <person name="Zeng Q.Y."/>
        </authorList>
    </citation>
    <scope>NUCLEOTIDE SEQUENCE [LARGE SCALE GENOMIC DNA]</scope>
    <source>
        <strain evidence="2">cv. PAL-ZL1</strain>
    </source>
</reference>
<keyword evidence="2" id="KW-1185">Reference proteome</keyword>
<evidence type="ECO:0000313" key="2">
    <source>
        <dbReference type="Proteomes" id="UP000309997"/>
    </source>
</evidence>
<organism evidence="1 2">
    <name type="scientific">Populus alba</name>
    <name type="common">White poplar</name>
    <dbReference type="NCBI Taxonomy" id="43335"/>
    <lineage>
        <taxon>Eukaryota</taxon>
        <taxon>Viridiplantae</taxon>
        <taxon>Streptophyta</taxon>
        <taxon>Embryophyta</taxon>
        <taxon>Tracheophyta</taxon>
        <taxon>Spermatophyta</taxon>
        <taxon>Magnoliopsida</taxon>
        <taxon>eudicotyledons</taxon>
        <taxon>Gunneridae</taxon>
        <taxon>Pentapetalae</taxon>
        <taxon>rosids</taxon>
        <taxon>fabids</taxon>
        <taxon>Malpighiales</taxon>
        <taxon>Salicaceae</taxon>
        <taxon>Saliceae</taxon>
        <taxon>Populus</taxon>
    </lineage>
</organism>
<name>A0ACC4C1R5_POPAL</name>
<sequence length="99" mass="11050">MDLARLCWVKKSARSGRPGIPVIFTPRTSRDYHPLNPQRSQLHFQGFQLGVRNTAMDYRNQLGGSSILSKGAHNVVDEPDCGRATCGTAGILFKMERDF</sequence>
<protein>
    <submittedName>
        <fullName evidence="1">Uncharacterized protein</fullName>
    </submittedName>
</protein>